<dbReference type="InterPro" id="IPR058240">
    <property type="entry name" value="rSAM_sf"/>
</dbReference>
<dbReference type="SFLD" id="SFLDG01067">
    <property type="entry name" value="SPASM/twitch_domain_containing"/>
    <property type="match status" value="1"/>
</dbReference>
<protein>
    <recommendedName>
        <fullName evidence="2">GTP 3',8-cyclase</fullName>
        <ecNumber evidence="2">4.1.99.22</ecNumber>
    </recommendedName>
</protein>
<keyword evidence="5" id="KW-0479">Metal-binding</keyword>
<dbReference type="PROSITE" id="PS51918">
    <property type="entry name" value="RADICAL_SAM"/>
    <property type="match status" value="1"/>
</dbReference>
<evidence type="ECO:0000256" key="3">
    <source>
        <dbReference type="ARBA" id="ARBA00022485"/>
    </source>
</evidence>
<dbReference type="InterPro" id="IPR013483">
    <property type="entry name" value="MoaA"/>
</dbReference>
<evidence type="ECO:0000259" key="13">
    <source>
        <dbReference type="PROSITE" id="PS51918"/>
    </source>
</evidence>
<dbReference type="InterPro" id="IPR006638">
    <property type="entry name" value="Elp3/MiaA/NifB-like_rSAM"/>
</dbReference>
<keyword evidence="11 14" id="KW-0456">Lyase</keyword>
<dbReference type="InterPro" id="IPR007197">
    <property type="entry name" value="rSAM"/>
</dbReference>
<dbReference type="InterPro" id="IPR013785">
    <property type="entry name" value="Aldolase_TIM"/>
</dbReference>
<feature type="domain" description="Radical SAM core" evidence="13">
    <location>
        <begin position="10"/>
        <end position="223"/>
    </location>
</feature>
<dbReference type="NCBIfam" id="TIGR02666">
    <property type="entry name" value="moaA"/>
    <property type="match status" value="1"/>
</dbReference>
<dbReference type="UniPathway" id="UPA00344"/>
<dbReference type="EMBL" id="CADCWP010000194">
    <property type="protein sequence ID" value="CAA9576613.1"/>
    <property type="molecule type" value="Genomic_DNA"/>
</dbReference>
<evidence type="ECO:0000256" key="5">
    <source>
        <dbReference type="ARBA" id="ARBA00022723"/>
    </source>
</evidence>
<evidence type="ECO:0000256" key="4">
    <source>
        <dbReference type="ARBA" id="ARBA00022691"/>
    </source>
</evidence>
<dbReference type="InterPro" id="IPR050105">
    <property type="entry name" value="MoCo_biosynth_MoaA/MoaC"/>
</dbReference>
<dbReference type="SFLD" id="SFLDG01386">
    <property type="entry name" value="main_SPASM_domain-containing"/>
    <property type="match status" value="1"/>
</dbReference>
<reference evidence="14" key="1">
    <citation type="submission" date="2020-02" db="EMBL/GenBank/DDBJ databases">
        <authorList>
            <person name="Meier V. D."/>
        </authorList>
    </citation>
    <scope>NUCLEOTIDE SEQUENCE</scope>
    <source>
        <strain evidence="14">AVDCRST_MAG86</strain>
    </source>
</reference>
<dbReference type="GO" id="GO:0005525">
    <property type="term" value="F:GTP binding"/>
    <property type="evidence" value="ECO:0007669"/>
    <property type="project" value="UniProtKB-KW"/>
</dbReference>
<keyword evidence="8" id="KW-0411">Iron-sulfur</keyword>
<dbReference type="InterPro" id="IPR010505">
    <property type="entry name" value="MoaA_twitch"/>
</dbReference>
<keyword evidence="3" id="KW-0004">4Fe-4S</keyword>
<dbReference type="CDD" id="cd01335">
    <property type="entry name" value="Radical_SAM"/>
    <property type="match status" value="1"/>
</dbReference>
<evidence type="ECO:0000256" key="12">
    <source>
        <dbReference type="ARBA" id="ARBA00048697"/>
    </source>
</evidence>
<evidence type="ECO:0000256" key="7">
    <source>
        <dbReference type="ARBA" id="ARBA00023004"/>
    </source>
</evidence>
<dbReference type="SFLD" id="SFLDG01383">
    <property type="entry name" value="cyclic_pyranopterin_phosphate"/>
    <property type="match status" value="1"/>
</dbReference>
<dbReference type="SMART" id="SM00729">
    <property type="entry name" value="Elp3"/>
    <property type="match status" value="1"/>
</dbReference>
<dbReference type="SUPFAM" id="SSF102114">
    <property type="entry name" value="Radical SAM enzymes"/>
    <property type="match status" value="1"/>
</dbReference>
<accession>A0A6J4VI94</accession>
<dbReference type="InterPro" id="IPR000385">
    <property type="entry name" value="MoaA_NifB_PqqE_Fe-S-bd_CS"/>
</dbReference>
<evidence type="ECO:0000256" key="2">
    <source>
        <dbReference type="ARBA" id="ARBA00012167"/>
    </source>
</evidence>
<dbReference type="GO" id="GO:0061799">
    <property type="term" value="F:cyclic pyranopterin monophosphate synthase activity"/>
    <property type="evidence" value="ECO:0007669"/>
    <property type="project" value="TreeGrafter"/>
</dbReference>
<dbReference type="GO" id="GO:0006777">
    <property type="term" value="P:Mo-molybdopterin cofactor biosynthetic process"/>
    <property type="evidence" value="ECO:0007669"/>
    <property type="project" value="UniProtKB-KW"/>
</dbReference>
<evidence type="ECO:0000256" key="1">
    <source>
        <dbReference type="ARBA" id="ARBA00001966"/>
    </source>
</evidence>
<proteinExistence type="predicted"/>
<keyword evidence="9" id="KW-0342">GTP-binding</keyword>
<dbReference type="Pfam" id="PF06463">
    <property type="entry name" value="Mob_synth_C"/>
    <property type="match status" value="1"/>
</dbReference>
<dbReference type="SFLD" id="SFLDS00029">
    <property type="entry name" value="Radical_SAM"/>
    <property type="match status" value="1"/>
</dbReference>
<gene>
    <name evidence="14" type="ORF">AVDCRST_MAG86-2331</name>
</gene>
<dbReference type="GO" id="GO:0051539">
    <property type="term" value="F:4 iron, 4 sulfur cluster binding"/>
    <property type="evidence" value="ECO:0007669"/>
    <property type="project" value="UniProtKB-KW"/>
</dbReference>
<dbReference type="Gene3D" id="3.20.20.70">
    <property type="entry name" value="Aldolase class I"/>
    <property type="match status" value="1"/>
</dbReference>
<keyword evidence="6" id="KW-0547">Nucleotide-binding</keyword>
<keyword evidence="4" id="KW-0949">S-adenosyl-L-methionine</keyword>
<sequence>MSFPSTLIDQHGRVVRDLRISVTPRCNFRCTYCDPLGMGHKDPLGTVSVHDVANVVEAAVGLGMTSVRFTGGEPLLRKELPEMIAHAKGAGVEDIAITTNATLLKRRLPELLDAGLGRVNISLDAVDEDVFKRATGGGGSKPVWESIEELLARGLHPVKLNAVVMRGVNDSEITKLAALTETLPLHVRFIEYMHLNNADSEQYQKSFVPGREIRALVEEKFGNLETVPTDPSAPARLFKVSGWQGAVGFINPVSEPFCGACSRMRLTSDAKLRPCLLNDREFDLRPALLHPEPVAAIQETFLVAAHRKVASGITTPTQRPRTMVAIGG</sequence>
<evidence type="ECO:0000256" key="9">
    <source>
        <dbReference type="ARBA" id="ARBA00023134"/>
    </source>
</evidence>
<dbReference type="PANTHER" id="PTHR22960">
    <property type="entry name" value="MOLYBDOPTERIN COFACTOR SYNTHESIS PROTEIN A"/>
    <property type="match status" value="1"/>
</dbReference>
<dbReference type="PANTHER" id="PTHR22960:SF0">
    <property type="entry name" value="MOLYBDENUM COFACTOR BIOSYNTHESIS PROTEIN 1"/>
    <property type="match status" value="1"/>
</dbReference>
<dbReference type="AlphaFoldDB" id="A0A6J4VI94"/>
<dbReference type="GO" id="GO:0046872">
    <property type="term" value="F:metal ion binding"/>
    <property type="evidence" value="ECO:0007669"/>
    <property type="project" value="UniProtKB-KW"/>
</dbReference>
<dbReference type="PROSITE" id="PS01305">
    <property type="entry name" value="MOAA_NIFB_PQQE"/>
    <property type="match status" value="1"/>
</dbReference>
<dbReference type="InterPro" id="IPR040064">
    <property type="entry name" value="MoaA-like"/>
</dbReference>
<evidence type="ECO:0000256" key="11">
    <source>
        <dbReference type="ARBA" id="ARBA00023239"/>
    </source>
</evidence>
<organism evidence="14">
    <name type="scientific">uncultured Truepera sp</name>
    <dbReference type="NCBI Taxonomy" id="543023"/>
    <lineage>
        <taxon>Bacteria</taxon>
        <taxon>Thermotogati</taxon>
        <taxon>Deinococcota</taxon>
        <taxon>Deinococci</taxon>
        <taxon>Trueperales</taxon>
        <taxon>Trueperaceae</taxon>
        <taxon>Truepera</taxon>
        <taxon>environmental samples</taxon>
    </lineage>
</organism>
<comment type="cofactor">
    <cofactor evidence="1">
        <name>[4Fe-4S] cluster</name>
        <dbReference type="ChEBI" id="CHEBI:49883"/>
    </cofactor>
</comment>
<evidence type="ECO:0000256" key="10">
    <source>
        <dbReference type="ARBA" id="ARBA00023150"/>
    </source>
</evidence>
<dbReference type="Pfam" id="PF04055">
    <property type="entry name" value="Radical_SAM"/>
    <property type="match status" value="1"/>
</dbReference>
<evidence type="ECO:0000256" key="6">
    <source>
        <dbReference type="ARBA" id="ARBA00022741"/>
    </source>
</evidence>
<dbReference type="GO" id="GO:0061798">
    <property type="term" value="F:GTP 3',8'-cyclase activity"/>
    <property type="evidence" value="ECO:0007669"/>
    <property type="project" value="UniProtKB-EC"/>
</dbReference>
<keyword evidence="10" id="KW-0501">Molybdenum cofactor biosynthesis</keyword>
<evidence type="ECO:0000256" key="8">
    <source>
        <dbReference type="ARBA" id="ARBA00023014"/>
    </source>
</evidence>
<dbReference type="EC" id="4.1.99.22" evidence="2"/>
<dbReference type="CDD" id="cd21117">
    <property type="entry name" value="Twitch_MoaA"/>
    <property type="match status" value="1"/>
</dbReference>
<evidence type="ECO:0000313" key="14">
    <source>
        <dbReference type="EMBL" id="CAA9576613.1"/>
    </source>
</evidence>
<name>A0A6J4VI94_9DEIN</name>
<keyword evidence="7" id="KW-0408">Iron</keyword>
<comment type="catalytic activity">
    <reaction evidence="12">
        <text>GTP + AH2 + S-adenosyl-L-methionine = (8S)-3',8-cyclo-7,8-dihydroguanosine 5'-triphosphate + 5'-deoxyadenosine + L-methionine + A + H(+)</text>
        <dbReference type="Rhea" id="RHEA:49576"/>
        <dbReference type="ChEBI" id="CHEBI:13193"/>
        <dbReference type="ChEBI" id="CHEBI:15378"/>
        <dbReference type="ChEBI" id="CHEBI:17319"/>
        <dbReference type="ChEBI" id="CHEBI:17499"/>
        <dbReference type="ChEBI" id="CHEBI:37565"/>
        <dbReference type="ChEBI" id="CHEBI:57844"/>
        <dbReference type="ChEBI" id="CHEBI:59789"/>
        <dbReference type="ChEBI" id="CHEBI:131766"/>
        <dbReference type="EC" id="4.1.99.22"/>
    </reaction>
</comment>